<evidence type="ECO:0000313" key="8">
    <source>
        <dbReference type="Proteomes" id="UP001565200"/>
    </source>
</evidence>
<evidence type="ECO:0000259" key="6">
    <source>
        <dbReference type="Pfam" id="PF06803"/>
    </source>
</evidence>
<keyword evidence="8" id="KW-1185">Reference proteome</keyword>
<dbReference type="EMBL" id="JBCLPP010000010">
    <property type="protein sequence ID" value="MEY8244950.1"/>
    <property type="molecule type" value="Genomic_DNA"/>
</dbReference>
<keyword evidence="4 5" id="KW-0472">Membrane</keyword>
<accession>A0ABV4CU84</accession>
<dbReference type="Pfam" id="PF06803">
    <property type="entry name" value="DUF1232"/>
    <property type="match status" value="1"/>
</dbReference>
<evidence type="ECO:0000256" key="2">
    <source>
        <dbReference type="ARBA" id="ARBA00022692"/>
    </source>
</evidence>
<evidence type="ECO:0000256" key="4">
    <source>
        <dbReference type="ARBA" id="ARBA00023136"/>
    </source>
</evidence>
<evidence type="ECO:0000256" key="5">
    <source>
        <dbReference type="SAM" id="Phobius"/>
    </source>
</evidence>
<keyword evidence="2 5" id="KW-0812">Transmembrane</keyword>
<feature type="domain" description="DUF1232" evidence="6">
    <location>
        <begin position="55"/>
        <end position="89"/>
    </location>
</feature>
<sequence length="128" mass="14115">MNDKQLFADYQKYFSVEGLKNKLSAIGKSAGASLVYLVLLLYYVVTDSKLPLKDRAIIYGALGYFILPVDLIPDAMPIVGFSDDMAAVIAALNAIKGNITPEAKSRARERLGRWFPAVTDKDLPADFR</sequence>
<comment type="subcellular location">
    <subcellularLocation>
        <location evidence="1">Endomembrane system</location>
        <topology evidence="1">Multi-pass membrane protein</topology>
    </subcellularLocation>
</comment>
<dbReference type="Proteomes" id="UP001565200">
    <property type="component" value="Unassembled WGS sequence"/>
</dbReference>
<comment type="caution">
    <text evidence="7">The sequence shown here is derived from an EMBL/GenBank/DDBJ whole genome shotgun (WGS) entry which is preliminary data.</text>
</comment>
<feature type="transmembrane region" description="Helical" evidence="5">
    <location>
        <begin position="25"/>
        <end position="45"/>
    </location>
</feature>
<keyword evidence="3 5" id="KW-1133">Transmembrane helix</keyword>
<name>A0ABV4CU84_9BACT</name>
<proteinExistence type="predicted"/>
<protein>
    <submittedName>
        <fullName evidence="7">DUF1232 domain-containing protein</fullName>
    </submittedName>
</protein>
<evidence type="ECO:0000256" key="3">
    <source>
        <dbReference type="ARBA" id="ARBA00022989"/>
    </source>
</evidence>
<evidence type="ECO:0000256" key="1">
    <source>
        <dbReference type="ARBA" id="ARBA00004127"/>
    </source>
</evidence>
<evidence type="ECO:0000313" key="7">
    <source>
        <dbReference type="EMBL" id="MEY8244950.1"/>
    </source>
</evidence>
<dbReference type="RefSeq" id="WP_121699952.1">
    <property type="nucleotide sequence ID" value="NZ_JBCLPP010000010.1"/>
</dbReference>
<reference evidence="7 8" key="1">
    <citation type="submission" date="2024-03" db="EMBL/GenBank/DDBJ databases">
        <title>Mouse gut bacterial collection (mGBC) of GemPharmatech.</title>
        <authorList>
            <person name="He Y."/>
            <person name="Dong L."/>
            <person name="Wu D."/>
            <person name="Gao X."/>
            <person name="Lin Z."/>
        </authorList>
    </citation>
    <scope>NUCLEOTIDE SEQUENCE [LARGE SCALE GENOMIC DNA]</scope>
    <source>
        <strain evidence="7 8">54-13</strain>
    </source>
</reference>
<gene>
    <name evidence="7" type="ORF">AAK873_04875</name>
</gene>
<organism evidence="7 8">
    <name type="scientific">Heminiphilus faecis</name>
    <dbReference type="NCBI Taxonomy" id="2601703"/>
    <lineage>
        <taxon>Bacteria</taxon>
        <taxon>Pseudomonadati</taxon>
        <taxon>Bacteroidota</taxon>
        <taxon>Bacteroidia</taxon>
        <taxon>Bacteroidales</taxon>
        <taxon>Muribaculaceae</taxon>
        <taxon>Heminiphilus</taxon>
    </lineage>
</organism>
<dbReference type="InterPro" id="IPR010652">
    <property type="entry name" value="DUF1232"/>
</dbReference>